<evidence type="ECO:0000313" key="4">
    <source>
        <dbReference type="EMBL" id="RII36028.1"/>
    </source>
</evidence>
<dbReference type="InterPro" id="IPR046322">
    <property type="entry name" value="DUF4931"/>
</dbReference>
<dbReference type="Pfam" id="PF16285">
    <property type="entry name" value="DUF4931_N"/>
    <property type="match status" value="1"/>
</dbReference>
<evidence type="ECO:0000313" key="6">
    <source>
        <dbReference type="Proteomes" id="UP000265930"/>
    </source>
</evidence>
<dbReference type="EMBL" id="MZGT01000066">
    <property type="protein sequence ID" value="OPJ58549.1"/>
    <property type="molecule type" value="Genomic_DNA"/>
</dbReference>
<evidence type="ECO:0000313" key="5">
    <source>
        <dbReference type="Proteomes" id="UP000191056"/>
    </source>
</evidence>
<feature type="domain" description="DUF4931" evidence="1">
    <location>
        <begin position="9"/>
        <end position="133"/>
    </location>
</feature>
<dbReference type="Proteomes" id="UP000191056">
    <property type="component" value="Unassembled WGS sequence"/>
</dbReference>
<dbReference type="EMBL" id="QXDJ01000001">
    <property type="protein sequence ID" value="RII36028.1"/>
    <property type="molecule type" value="Genomic_DNA"/>
</dbReference>
<evidence type="ECO:0000313" key="3">
    <source>
        <dbReference type="EMBL" id="OPJ58549.1"/>
    </source>
</evidence>
<dbReference type="SUPFAM" id="SSF54197">
    <property type="entry name" value="HIT-like"/>
    <property type="match status" value="1"/>
</dbReference>
<reference evidence="4 6" key="2">
    <citation type="submission" date="2018-08" db="EMBL/GenBank/DDBJ databases">
        <title>Genome of Clostridium chromiireducens C1, DSM12136.</title>
        <authorList>
            <person name="Xing M."/>
            <person name="Wei Y."/>
            <person name="Ang E.L."/>
            <person name="Zhao H."/>
            <person name="Zhang Y."/>
        </authorList>
    </citation>
    <scope>NUCLEOTIDE SEQUENCE [LARGE SCALE GENOMIC DNA]</scope>
    <source>
        <strain evidence="4 6">C1</strain>
    </source>
</reference>
<dbReference type="OrthoDB" id="9769064at2"/>
<proteinExistence type="predicted"/>
<dbReference type="Gene3D" id="3.30.428.10">
    <property type="entry name" value="HIT-like"/>
    <property type="match status" value="1"/>
</dbReference>
<accession>A0A1V4IF54</accession>
<dbReference type="InterPro" id="IPR049285">
    <property type="entry name" value="DUF4931_C"/>
</dbReference>
<dbReference type="RefSeq" id="WP_079441520.1">
    <property type="nucleotide sequence ID" value="NZ_JBLZIA010000001.1"/>
</dbReference>
<dbReference type="Pfam" id="PF20956">
    <property type="entry name" value="DUF4931_C"/>
    <property type="match status" value="1"/>
</dbReference>
<dbReference type="InterPro" id="IPR036265">
    <property type="entry name" value="HIT-like_sf"/>
</dbReference>
<feature type="domain" description="DUF4931" evidence="2">
    <location>
        <begin position="138"/>
        <end position="255"/>
    </location>
</feature>
<reference evidence="3 5" key="1">
    <citation type="submission" date="2017-03" db="EMBL/GenBank/DDBJ databases">
        <title>Genome sequence of Clostridium chromiireducens DSM 23318.</title>
        <authorList>
            <person name="Poehlein A."/>
            <person name="Daniel R."/>
        </authorList>
    </citation>
    <scope>NUCLEOTIDE SEQUENCE [LARGE SCALE GENOMIC DNA]</scope>
    <source>
        <strain evidence="3 5">DSM 23318</strain>
    </source>
</reference>
<evidence type="ECO:0000259" key="2">
    <source>
        <dbReference type="Pfam" id="PF20956"/>
    </source>
</evidence>
<gene>
    <name evidence="3" type="ORF">CLCHR_38640</name>
    <name evidence="4" type="ORF">D2A34_01255</name>
</gene>
<dbReference type="AlphaFoldDB" id="A0A1V4IF54"/>
<comment type="caution">
    <text evidence="3">The sequence shown here is derived from an EMBL/GenBank/DDBJ whole genome shotgun (WGS) entry which is preliminary data.</text>
</comment>
<dbReference type="Proteomes" id="UP000265930">
    <property type="component" value="Unassembled WGS sequence"/>
</dbReference>
<evidence type="ECO:0000259" key="1">
    <source>
        <dbReference type="Pfam" id="PF16285"/>
    </source>
</evidence>
<name>A0A1V4IF54_9CLOT</name>
<protein>
    <submittedName>
        <fullName evidence="4">DUF4931 domain-containing protein</fullName>
    </submittedName>
</protein>
<organism evidence="3 5">
    <name type="scientific">Clostridium chromiireducens</name>
    <dbReference type="NCBI Taxonomy" id="225345"/>
    <lineage>
        <taxon>Bacteria</taxon>
        <taxon>Bacillati</taxon>
        <taxon>Bacillota</taxon>
        <taxon>Clostridia</taxon>
        <taxon>Eubacteriales</taxon>
        <taxon>Clostridiaceae</taxon>
        <taxon>Clostridium</taxon>
    </lineage>
</organism>
<dbReference type="STRING" id="225345.CLCHR_38640"/>
<keyword evidence="5" id="KW-1185">Reference proteome</keyword>
<sequence length="256" mass="30161">MEEEKYLVFLNDINKDKPNEFQKINIKECPFCNRDKLTDIIDEKGPFMLLKNKYPTIKDTCQLVIIETYTCENDMGEYSEEYMEDLIRFGVKHWLRMEGSGEYKSVIFYKNHGPRSGGSLKHPHMQIVGIDDIDYKSRIKDEYFNGIEIHKSDNCLVNLSHTPFNGFTEFNIIIDDDLNALSELSVNLRKIVHYLLNNYFVKCDSFNIFFYHFKEKIICKVMPRFTSSPLLLGYGIRQISSCEEEIVDKVKSLYFQ</sequence>